<evidence type="ECO:0000256" key="4">
    <source>
        <dbReference type="ARBA" id="ARBA00023143"/>
    </source>
</evidence>
<comment type="similarity">
    <text evidence="2 5">Belongs to the flagella basal body rod proteins family.</text>
</comment>
<dbReference type="Pfam" id="PF00460">
    <property type="entry name" value="Flg_bb_rod"/>
    <property type="match status" value="1"/>
</dbReference>
<evidence type="ECO:0000256" key="2">
    <source>
        <dbReference type="ARBA" id="ARBA00009677"/>
    </source>
</evidence>
<feature type="domain" description="Flagellar basal-body/hook protein C-terminal" evidence="7">
    <location>
        <begin position="388"/>
        <end position="431"/>
    </location>
</feature>
<dbReference type="InterPro" id="IPR037058">
    <property type="entry name" value="Falgellar_hook_FlgE_sf"/>
</dbReference>
<sequence>MSLYSALYAGVSGLNAQSSAMATVADNITNINTIGYKGTEAQFRTLVTDGRSQANYSAGGVAAVSVAQVSKQGLIQSSSSNTDLAIDGGGFFVTRTSTSSTADPAFTRAGSFRPDSEGFLRNASGLYLQGWRLDSTGSYTNTGGLNGLESVRVSDLVGTAAPTTRIQVRANLQSTTAVHVGAYTPGNLASGTVTPDFKRSFDVYDSQGGSHRLTMAYLKTGANQWASETYAEPASDVTAAGGLLSSGTLAFNPDGSLNKTGSTAALFSPLSISWTNAAASAPITLAIGNDGGLDGITQFGSESALISSNVDGGQLGQLSSIDITKTGQVNAVFSDGKTRSVFQLPIANFQNPDGLTRLPGNAYASSKNSGTLTLNKPGSLAAGTVAASSLEASTVDLAGEFTNMIRFQRAYSAASKIITTADEMLREVSDLKR</sequence>
<dbReference type="Gene3D" id="2.60.98.20">
    <property type="entry name" value="Flagellar hook protein FlgE"/>
    <property type="match status" value="1"/>
</dbReference>
<dbReference type="PRINTS" id="PR01005">
    <property type="entry name" value="FLGHOOKAP1"/>
</dbReference>
<dbReference type="InterPro" id="IPR020013">
    <property type="entry name" value="Flagellar_FlgE/F/G"/>
</dbReference>
<evidence type="ECO:0000256" key="5">
    <source>
        <dbReference type="RuleBase" id="RU362116"/>
    </source>
</evidence>
<protein>
    <recommendedName>
        <fullName evidence="3 5">Flagellar hook protein FlgE</fullName>
    </recommendedName>
</protein>
<dbReference type="Pfam" id="PF07559">
    <property type="entry name" value="FlgE_D2"/>
    <property type="match status" value="1"/>
</dbReference>
<dbReference type="RefSeq" id="WP_010407198.1">
    <property type="nucleotide sequence ID" value="NZ_JAWXXV010000001.1"/>
</dbReference>
<dbReference type="InterPro" id="IPR037925">
    <property type="entry name" value="FlgE/F/G-like"/>
</dbReference>
<keyword evidence="10" id="KW-0282">Flagellum</keyword>
<evidence type="ECO:0000259" key="6">
    <source>
        <dbReference type="Pfam" id="PF00460"/>
    </source>
</evidence>
<feature type="domain" description="Flagellar basal body rod protein N-terminal" evidence="6">
    <location>
        <begin position="7"/>
        <end position="37"/>
    </location>
</feature>
<reference evidence="10 11" key="1">
    <citation type="submission" date="2023-11" db="EMBL/GenBank/DDBJ databases">
        <title>MicrobeMod: A computational toolkit for identifying prokaryotic methylation and restriction-modification with nanopore sequencing.</title>
        <authorList>
            <person name="Crits-Christoph A."/>
            <person name="Kang S.C."/>
            <person name="Lee H."/>
            <person name="Ostrov N."/>
        </authorList>
    </citation>
    <scope>NUCLEOTIDE SEQUENCE [LARGE SCALE GENOMIC DNA]</scope>
    <source>
        <strain evidence="10 11">ATCC 14820</strain>
    </source>
</reference>
<dbReference type="NCBIfam" id="NF004242">
    <property type="entry name" value="PRK05682.2-1"/>
    <property type="match status" value="1"/>
</dbReference>
<proteinExistence type="inferred from homology"/>
<comment type="subcellular location">
    <subcellularLocation>
        <location evidence="1 5">Bacterial flagellum basal body</location>
    </subcellularLocation>
</comment>
<dbReference type="InterPro" id="IPR002371">
    <property type="entry name" value="FlgK"/>
</dbReference>
<comment type="caution">
    <text evidence="10">The sequence shown here is derived from an EMBL/GenBank/DDBJ whole genome shotgun (WGS) entry which is preliminary data.</text>
</comment>
<dbReference type="InterPro" id="IPR011491">
    <property type="entry name" value="FlgE_D2"/>
</dbReference>
<keyword evidence="11" id="KW-1185">Reference proteome</keyword>
<accession>A0ABU4PR50</accession>
<dbReference type="PANTHER" id="PTHR30435">
    <property type="entry name" value="FLAGELLAR PROTEIN"/>
    <property type="match status" value="1"/>
</dbReference>
<gene>
    <name evidence="10" type="primary">flgE</name>
    <name evidence="10" type="ORF">SIL82_16640</name>
</gene>
<organism evidence="10 11">
    <name type="scientific">Sphingomonas echinoides</name>
    <dbReference type="NCBI Taxonomy" id="59803"/>
    <lineage>
        <taxon>Bacteria</taxon>
        <taxon>Pseudomonadati</taxon>
        <taxon>Pseudomonadota</taxon>
        <taxon>Alphaproteobacteria</taxon>
        <taxon>Sphingomonadales</taxon>
        <taxon>Sphingomonadaceae</taxon>
        <taxon>Sphingomonas</taxon>
    </lineage>
</organism>
<dbReference type="InterPro" id="IPR010930">
    <property type="entry name" value="Flg_bb/hook_C_dom"/>
</dbReference>
<dbReference type="InterPro" id="IPR001444">
    <property type="entry name" value="Flag_bb_rod_N"/>
</dbReference>
<name>A0ABU4PR50_9SPHN</name>
<dbReference type="InterPro" id="IPR053967">
    <property type="entry name" value="LlgE_F_G-like_D1"/>
</dbReference>
<dbReference type="EMBL" id="JAWXXV010000001">
    <property type="protein sequence ID" value="MDX5985884.1"/>
    <property type="molecule type" value="Genomic_DNA"/>
</dbReference>
<evidence type="ECO:0000256" key="1">
    <source>
        <dbReference type="ARBA" id="ARBA00004117"/>
    </source>
</evidence>
<evidence type="ECO:0000313" key="11">
    <source>
        <dbReference type="Proteomes" id="UP001279660"/>
    </source>
</evidence>
<evidence type="ECO:0000259" key="8">
    <source>
        <dbReference type="Pfam" id="PF07559"/>
    </source>
</evidence>
<evidence type="ECO:0000313" key="10">
    <source>
        <dbReference type="EMBL" id="MDX5985884.1"/>
    </source>
</evidence>
<keyword evidence="10" id="KW-0966">Cell projection</keyword>
<dbReference type="Pfam" id="PF06429">
    <property type="entry name" value="Flg_bbr_C"/>
    <property type="match status" value="1"/>
</dbReference>
<dbReference type="NCBIfam" id="TIGR03506">
    <property type="entry name" value="FlgEFG_subfam"/>
    <property type="match status" value="1"/>
</dbReference>
<evidence type="ECO:0000259" key="7">
    <source>
        <dbReference type="Pfam" id="PF06429"/>
    </source>
</evidence>
<dbReference type="SUPFAM" id="SSF117143">
    <property type="entry name" value="Flagellar hook protein flgE"/>
    <property type="match status" value="1"/>
</dbReference>
<keyword evidence="4 5" id="KW-0975">Bacterial flagellum</keyword>
<evidence type="ECO:0000256" key="3">
    <source>
        <dbReference type="ARBA" id="ARBA00019015"/>
    </source>
</evidence>
<keyword evidence="10" id="KW-0969">Cilium</keyword>
<feature type="domain" description="Flagellar hook protein FlgE D2" evidence="8">
    <location>
        <begin position="196"/>
        <end position="312"/>
    </location>
</feature>
<evidence type="ECO:0000259" key="9">
    <source>
        <dbReference type="Pfam" id="PF22692"/>
    </source>
</evidence>
<dbReference type="Pfam" id="PF22692">
    <property type="entry name" value="LlgE_F_G_D1"/>
    <property type="match status" value="1"/>
</dbReference>
<dbReference type="Proteomes" id="UP001279660">
    <property type="component" value="Unassembled WGS sequence"/>
</dbReference>
<feature type="domain" description="Flagellar hook protein FlgE/F/G-like D1" evidence="9">
    <location>
        <begin position="85"/>
        <end position="173"/>
    </location>
</feature>
<dbReference type="PANTHER" id="PTHR30435:SF1">
    <property type="entry name" value="FLAGELLAR HOOK PROTEIN FLGE"/>
    <property type="match status" value="1"/>
</dbReference>
<comment type="function">
    <text evidence="5">A flexible structure which links the flagellar filament to the drive apparatus in the basal body.</text>
</comment>